<evidence type="ECO:0000313" key="3">
    <source>
        <dbReference type="EMBL" id="XCO72865.1"/>
    </source>
</evidence>
<keyword evidence="2" id="KW-0472">Membrane</keyword>
<feature type="transmembrane region" description="Helical" evidence="2">
    <location>
        <begin position="62"/>
        <end position="82"/>
    </location>
</feature>
<organism evidence="3">
    <name type="scientific">Wolbachia endosymbiont of Ephestia elutella</name>
    <dbReference type="NCBI Taxonomy" id="3231696"/>
    <lineage>
        <taxon>Bacteria</taxon>
        <taxon>Pseudomonadati</taxon>
        <taxon>Pseudomonadota</taxon>
        <taxon>Alphaproteobacteria</taxon>
        <taxon>Rickettsiales</taxon>
        <taxon>Anaplasmataceae</taxon>
        <taxon>Wolbachieae</taxon>
        <taxon>Wolbachia</taxon>
    </lineage>
</organism>
<accession>A0AAU8MLD1</accession>
<dbReference type="EMBL" id="CP159923">
    <property type="protein sequence ID" value="XCO72865.1"/>
    <property type="molecule type" value="Genomic_DNA"/>
</dbReference>
<sequence length="128" mass="14080">MGHTTALTFIFEGTIYIDEMFKSKAFKYLILISQISNYLPPILLIAGLVLQYQSSCVDSKVLIGFAIVLGCTLLLQLASEIYERKVVNLVKTEGRGDEQNVPIGALTEKPSSIVNPDSVHAHGREQVV</sequence>
<evidence type="ECO:0000256" key="1">
    <source>
        <dbReference type="SAM" id="MobiDB-lite"/>
    </source>
</evidence>
<name>A0AAU8MLD1_9RICK</name>
<gene>
    <name evidence="3" type="ORF">ABS251_01875</name>
</gene>
<keyword evidence="2" id="KW-0812">Transmembrane</keyword>
<proteinExistence type="predicted"/>
<protein>
    <submittedName>
        <fullName evidence="3">Uncharacterized protein</fullName>
    </submittedName>
</protein>
<feature type="region of interest" description="Disordered" evidence="1">
    <location>
        <begin position="108"/>
        <end position="128"/>
    </location>
</feature>
<dbReference type="AlphaFoldDB" id="A0AAU8MLD1"/>
<feature type="transmembrane region" description="Helical" evidence="2">
    <location>
        <begin position="28"/>
        <end position="50"/>
    </location>
</feature>
<reference evidence="3" key="1">
    <citation type="submission" date="2024-06" db="EMBL/GenBank/DDBJ databases">
        <authorList>
            <person name="Al-Khalidi N."/>
            <person name="Al-Zurfi S.M."/>
            <person name="Lahuf A."/>
        </authorList>
    </citation>
    <scope>NUCLEOTIDE SEQUENCE</scope>
    <source>
        <strain evidence="3">Karbala-1</strain>
    </source>
</reference>
<feature type="compositionally biased region" description="Basic and acidic residues" evidence="1">
    <location>
        <begin position="119"/>
        <end position="128"/>
    </location>
</feature>
<evidence type="ECO:0000256" key="2">
    <source>
        <dbReference type="SAM" id="Phobius"/>
    </source>
</evidence>
<keyword evidence="2" id="KW-1133">Transmembrane helix</keyword>